<name>A0AAX4Y314_9BACE</name>
<accession>A0AAX4Y314</accession>
<dbReference type="EMBL" id="JARFID010001125">
    <property type="protein sequence ID" value="MDE8698374.1"/>
    <property type="molecule type" value="Genomic_DNA"/>
</dbReference>
<organism evidence="2 3">
    <name type="scientific">Bacteroides cellulosilyticus</name>
    <dbReference type="NCBI Taxonomy" id="246787"/>
    <lineage>
        <taxon>Bacteria</taxon>
        <taxon>Pseudomonadati</taxon>
        <taxon>Bacteroidota</taxon>
        <taxon>Bacteroidia</taxon>
        <taxon>Bacteroidales</taxon>
        <taxon>Bacteroidaceae</taxon>
        <taxon>Bacteroides</taxon>
    </lineage>
</organism>
<feature type="transmembrane region" description="Helical" evidence="1">
    <location>
        <begin position="25"/>
        <end position="43"/>
    </location>
</feature>
<evidence type="ECO:0000256" key="1">
    <source>
        <dbReference type="SAM" id="Phobius"/>
    </source>
</evidence>
<protein>
    <submittedName>
        <fullName evidence="2">Uncharacterized protein</fullName>
    </submittedName>
</protein>
<evidence type="ECO:0000313" key="3">
    <source>
        <dbReference type="Proteomes" id="UP001221924"/>
    </source>
</evidence>
<sequence>MATILSVVAAMIILAYAGNKVEGMALVKVSALVMVGLIIPFVITDSTQYIFSFLPSFWIATYFTGLTICMAASHKQIIKRLAESTLN</sequence>
<gene>
    <name evidence="2" type="ORF">PZH42_31175</name>
</gene>
<comment type="caution">
    <text evidence="2">The sequence shown here is derived from an EMBL/GenBank/DDBJ whole genome shotgun (WGS) entry which is preliminary data.</text>
</comment>
<dbReference type="AlphaFoldDB" id="A0AAX4Y314"/>
<feature type="non-terminal residue" evidence="2">
    <location>
        <position position="87"/>
    </location>
</feature>
<reference evidence="2" key="1">
    <citation type="submission" date="2023-03" db="EMBL/GenBank/DDBJ databases">
        <title>DFI Biobank Strains.</title>
        <authorList>
            <person name="Mostad J."/>
            <person name="Paddock L."/>
            <person name="Medina S."/>
            <person name="Waligurski E."/>
            <person name="Barat B."/>
            <person name="Smith R."/>
            <person name="Burgo V."/>
            <person name="Metcalfe C."/>
            <person name="Woodson C."/>
            <person name="Sundararajan A."/>
            <person name="Ramaswamy R."/>
            <person name="Lin H."/>
            <person name="Pamer E.G."/>
        </authorList>
    </citation>
    <scope>NUCLEOTIDE SEQUENCE</scope>
    <source>
        <strain evidence="2">DFI.9.5</strain>
    </source>
</reference>
<proteinExistence type="predicted"/>
<keyword evidence="1" id="KW-1133">Transmembrane helix</keyword>
<feature type="transmembrane region" description="Helical" evidence="1">
    <location>
        <begin position="49"/>
        <end position="72"/>
    </location>
</feature>
<evidence type="ECO:0000313" key="2">
    <source>
        <dbReference type="EMBL" id="MDE8698374.1"/>
    </source>
</evidence>
<keyword evidence="1" id="KW-0472">Membrane</keyword>
<dbReference type="Proteomes" id="UP001221924">
    <property type="component" value="Unassembled WGS sequence"/>
</dbReference>
<keyword evidence="1" id="KW-0812">Transmembrane</keyword>